<dbReference type="AlphaFoldDB" id="M7B6M9"/>
<feature type="disulfide bond" evidence="9">
    <location>
        <begin position="349"/>
        <end position="372"/>
    </location>
</feature>
<feature type="disulfide bond" evidence="9">
    <location>
        <begin position="243"/>
        <end position="266"/>
    </location>
</feature>
<evidence type="ECO:0000259" key="11">
    <source>
        <dbReference type="PROSITE" id="PS50070"/>
    </source>
</evidence>
<dbReference type="InterPro" id="IPR024174">
    <property type="entry name" value="HGF/MST1"/>
</dbReference>
<dbReference type="InterPro" id="IPR001254">
    <property type="entry name" value="Trypsin_dom"/>
</dbReference>
<dbReference type="Pfam" id="PF00089">
    <property type="entry name" value="Trypsin"/>
    <property type="match status" value="2"/>
</dbReference>
<keyword evidence="3 8" id="KW-0721">Serine protease homolog</keyword>
<accession>M7B6M9</accession>
<dbReference type="PROSITE" id="PS50070">
    <property type="entry name" value="KRINGLE_2"/>
    <property type="match status" value="4"/>
</dbReference>
<dbReference type="InterPro" id="IPR009003">
    <property type="entry name" value="Peptidase_S1_PA"/>
</dbReference>
<dbReference type="Pfam" id="PF00051">
    <property type="entry name" value="Kringle"/>
    <property type="match status" value="4"/>
</dbReference>
<feature type="disulfide bond" evidence="9">
    <location>
        <begin position="215"/>
        <end position="254"/>
    </location>
</feature>
<dbReference type="GO" id="GO:0005615">
    <property type="term" value="C:extracellular space"/>
    <property type="evidence" value="ECO:0007669"/>
    <property type="project" value="TreeGrafter"/>
</dbReference>
<feature type="domain" description="Kringle" evidence="11">
    <location>
        <begin position="193"/>
        <end position="271"/>
    </location>
</feature>
<evidence type="ECO:0000256" key="1">
    <source>
        <dbReference type="ARBA" id="ARBA00004613"/>
    </source>
</evidence>
<dbReference type="FunFam" id="2.40.10.10:FF:000055">
    <property type="entry name" value="Hepatocyte growth factor-like 1"/>
    <property type="match status" value="1"/>
</dbReference>
<dbReference type="GO" id="GO:0005102">
    <property type="term" value="F:signaling receptor binding"/>
    <property type="evidence" value="ECO:0007669"/>
    <property type="project" value="TreeGrafter"/>
</dbReference>
<dbReference type="SUPFAM" id="SSF57414">
    <property type="entry name" value="Hairpin loop containing domain-like"/>
    <property type="match status" value="1"/>
</dbReference>
<dbReference type="EMBL" id="KB566894">
    <property type="protein sequence ID" value="EMP27808.1"/>
    <property type="molecule type" value="Genomic_DNA"/>
</dbReference>
<sequence>MMQAGAVLLLALACALRTGQQRSPLNDFQRLKATQLLSLSQQGPGPEQEEPADTEECARRCTVLLDCRAFHYNHQRHGCQLLPWTQHSVHTHMQRNVHYDLYQKKGRAFHYNHQRHGCQLLPWTQHSVHTHMQRNVHYDLYQKKGRFSPSLRNGLEENYCRNPDRDERGPWCYTTDPAIRHQSCGIKKCEDAVCMLCNGEDYRGLVDHTESGRECQRWDLQHPHKHPYHPHKYPEKDLDDNYCRNPDSSVGPWCYTTDPAREREYCHLRKCTPSDAWPLPLPTSTEAEKRPHLTDTTTSCFKHKGEGYRGKVNVTTSGIPCQRWDTQTPHRHHFQPEAYECKDLRENYCRNPDGSEAPWCFTSLPSMRVAFCFQIKRCTDEVEVEDCYHGNGELYRGKISKTRKGITCQKWSAGSPHTPQISPAMFPTMRLEENYCRNPDNDSQGPWCYTMDPSTQFDYCAIKPCGDKTLAILETADNIVFAECGKRDERRQLKGRIVGGRPGNSPWTVSIRNREGVHFCGGSLVKEQWVISTRQCFSSWPATLNKRVALICLPPERYVVPENTECEIAGWGETRGTGNKTLLNVAKLPVMSNKECNMALRGQVKESELCTAPLRAGVGACEGDYGGPLACLTHDCWVLEGIITPMRLCARKDQPAIFTRVSFYVDWINKVMRMF</sequence>
<dbReference type="CDD" id="cd00190">
    <property type="entry name" value="Tryp_SPc"/>
    <property type="match status" value="1"/>
</dbReference>
<dbReference type="PANTHER" id="PTHR24261:SF12">
    <property type="entry name" value="HEPATOCYTE GROWTH FACTOR-LIKE PROTEIN-RELATED"/>
    <property type="match status" value="1"/>
</dbReference>
<evidence type="ECO:0000256" key="10">
    <source>
        <dbReference type="SAM" id="SignalP"/>
    </source>
</evidence>
<dbReference type="FunFam" id="2.40.20.10:FF:000002">
    <property type="entry name" value="Hepatocyte growth factor"/>
    <property type="match status" value="1"/>
</dbReference>
<evidence type="ECO:0000259" key="13">
    <source>
        <dbReference type="PROSITE" id="PS50948"/>
    </source>
</evidence>
<keyword evidence="2" id="KW-0964">Secreted</keyword>
<dbReference type="SMART" id="SM00130">
    <property type="entry name" value="KR"/>
    <property type="match status" value="4"/>
</dbReference>
<gene>
    <name evidence="14" type="ORF">UY3_15091</name>
</gene>
<evidence type="ECO:0000256" key="7">
    <source>
        <dbReference type="ARBA" id="ARBA00023157"/>
    </source>
</evidence>
<feature type="domain" description="Kringle" evidence="11">
    <location>
        <begin position="117"/>
        <end position="189"/>
    </location>
</feature>
<dbReference type="InterPro" id="IPR038178">
    <property type="entry name" value="Kringle_sf"/>
</dbReference>
<dbReference type="PROSITE" id="PS50240">
    <property type="entry name" value="TRYPSIN_DOM"/>
    <property type="match status" value="1"/>
</dbReference>
<dbReference type="SUPFAM" id="SSF50494">
    <property type="entry name" value="Trypsin-like serine proteases"/>
    <property type="match status" value="1"/>
</dbReference>
<dbReference type="STRING" id="8469.M7B6M9"/>
<dbReference type="PANTHER" id="PTHR24261">
    <property type="entry name" value="PLASMINOGEN-RELATED"/>
    <property type="match status" value="1"/>
</dbReference>
<dbReference type="PRINTS" id="PR00018">
    <property type="entry name" value="KRINGLE"/>
</dbReference>
<name>M7B6M9_CHEMY</name>
<reference evidence="15" key="1">
    <citation type="journal article" date="2013" name="Nat. Genet.">
        <title>The draft genomes of soft-shell turtle and green sea turtle yield insights into the development and evolution of the turtle-specific body plan.</title>
        <authorList>
            <person name="Wang Z."/>
            <person name="Pascual-Anaya J."/>
            <person name="Zadissa A."/>
            <person name="Li W."/>
            <person name="Niimura Y."/>
            <person name="Huang Z."/>
            <person name="Li C."/>
            <person name="White S."/>
            <person name="Xiong Z."/>
            <person name="Fang D."/>
            <person name="Wang B."/>
            <person name="Ming Y."/>
            <person name="Chen Y."/>
            <person name="Zheng Y."/>
            <person name="Kuraku S."/>
            <person name="Pignatelli M."/>
            <person name="Herrero J."/>
            <person name="Beal K."/>
            <person name="Nozawa M."/>
            <person name="Li Q."/>
            <person name="Wang J."/>
            <person name="Zhang H."/>
            <person name="Yu L."/>
            <person name="Shigenobu S."/>
            <person name="Wang J."/>
            <person name="Liu J."/>
            <person name="Flicek P."/>
            <person name="Searle S."/>
            <person name="Wang J."/>
            <person name="Kuratani S."/>
            <person name="Yin Y."/>
            <person name="Aken B."/>
            <person name="Zhang G."/>
            <person name="Irie N."/>
        </authorList>
    </citation>
    <scope>NUCLEOTIDE SEQUENCE [LARGE SCALE GENOMIC DNA]</scope>
</reference>
<comment type="caution">
    <text evidence="9">Lacks conserved residue(s) required for the propagation of feature annotation.</text>
</comment>
<evidence type="ECO:0000256" key="9">
    <source>
        <dbReference type="PROSITE-ProRule" id="PRU00121"/>
    </source>
</evidence>
<dbReference type="InterPro" id="IPR003609">
    <property type="entry name" value="Pan_app"/>
</dbReference>
<dbReference type="InterPro" id="IPR013806">
    <property type="entry name" value="Kringle-like"/>
</dbReference>
<keyword evidence="15" id="KW-1185">Reference proteome</keyword>
<proteinExistence type="inferred from homology"/>
<evidence type="ECO:0000256" key="4">
    <source>
        <dbReference type="ARBA" id="ARBA00022572"/>
    </source>
</evidence>
<dbReference type="InterPro" id="IPR000001">
    <property type="entry name" value="Kringle"/>
</dbReference>
<feature type="domain" description="Kringle" evidence="11">
    <location>
        <begin position="386"/>
        <end position="465"/>
    </location>
</feature>
<dbReference type="SMART" id="SM00020">
    <property type="entry name" value="Tryp_SPc"/>
    <property type="match status" value="1"/>
</dbReference>
<dbReference type="GO" id="GO:0004252">
    <property type="term" value="F:serine-type endopeptidase activity"/>
    <property type="evidence" value="ECO:0007669"/>
    <property type="project" value="InterPro"/>
</dbReference>
<dbReference type="GO" id="GO:0006508">
    <property type="term" value="P:proteolysis"/>
    <property type="evidence" value="ECO:0007669"/>
    <property type="project" value="InterPro"/>
</dbReference>
<feature type="signal peptide" evidence="10">
    <location>
        <begin position="1"/>
        <end position="21"/>
    </location>
</feature>
<keyword evidence="5 10" id="KW-0732">Signal</keyword>
<protein>
    <submittedName>
        <fullName evidence="14">Hepatocyte growth factor-like protein</fullName>
    </submittedName>
</protein>
<dbReference type="InterPro" id="IPR043504">
    <property type="entry name" value="Peptidase_S1_PA_chymotrypsin"/>
</dbReference>
<feature type="domain" description="Peptidase S1" evidence="12">
    <location>
        <begin position="497"/>
        <end position="673"/>
    </location>
</feature>
<feature type="domain" description="Apple" evidence="13">
    <location>
        <begin position="14"/>
        <end position="106"/>
    </location>
</feature>
<dbReference type="InterPro" id="IPR018056">
    <property type="entry name" value="Kringle_CS"/>
</dbReference>
<comment type="subcellular location">
    <subcellularLocation>
        <location evidence="1">Secreted</location>
    </subcellularLocation>
</comment>
<dbReference type="Gene3D" id="3.50.4.10">
    <property type="entry name" value="Hepatocyte Growth Factor"/>
    <property type="match status" value="1"/>
</dbReference>
<dbReference type="PROSITE" id="PS50948">
    <property type="entry name" value="PAN"/>
    <property type="match status" value="1"/>
</dbReference>
<dbReference type="FunFam" id="2.40.20.10:FF:000004">
    <property type="entry name" value="Hepatocyte growth factor"/>
    <property type="match status" value="1"/>
</dbReference>
<dbReference type="InterPro" id="IPR001314">
    <property type="entry name" value="Peptidase_S1A"/>
</dbReference>
<dbReference type="CDD" id="cd00108">
    <property type="entry name" value="KR"/>
    <property type="match status" value="4"/>
</dbReference>
<dbReference type="Gene3D" id="2.40.20.10">
    <property type="entry name" value="Plasminogen Kringle 4"/>
    <property type="match status" value="4"/>
</dbReference>
<dbReference type="InterPro" id="IPR050759">
    <property type="entry name" value="Serine_protease_kringle"/>
</dbReference>
<feature type="chain" id="PRO_5004080022" evidence="10">
    <location>
        <begin position="22"/>
        <end position="675"/>
    </location>
</feature>
<evidence type="ECO:0000313" key="15">
    <source>
        <dbReference type="Proteomes" id="UP000031443"/>
    </source>
</evidence>
<keyword evidence="6" id="KW-0677">Repeat</keyword>
<dbReference type="Gene3D" id="2.40.10.10">
    <property type="entry name" value="Trypsin-like serine proteases"/>
    <property type="match status" value="3"/>
</dbReference>
<dbReference type="PRINTS" id="PR00722">
    <property type="entry name" value="CHYMOTRYPSIN"/>
</dbReference>
<evidence type="ECO:0000313" key="14">
    <source>
        <dbReference type="EMBL" id="EMP27808.1"/>
    </source>
</evidence>
<feature type="disulfide bond" evidence="9">
    <location>
        <begin position="194"/>
        <end position="271"/>
    </location>
</feature>
<evidence type="ECO:0000256" key="3">
    <source>
        <dbReference type="ARBA" id="ARBA00022542"/>
    </source>
</evidence>
<evidence type="ECO:0000256" key="6">
    <source>
        <dbReference type="ARBA" id="ARBA00022737"/>
    </source>
</evidence>
<evidence type="ECO:0000259" key="12">
    <source>
        <dbReference type="PROSITE" id="PS50240"/>
    </source>
</evidence>
<dbReference type="Pfam" id="PF00024">
    <property type="entry name" value="PAN_1"/>
    <property type="match status" value="1"/>
</dbReference>
<dbReference type="SUPFAM" id="SSF57440">
    <property type="entry name" value="Kringle-like"/>
    <property type="match status" value="4"/>
</dbReference>
<dbReference type="CDD" id="cd01099">
    <property type="entry name" value="PAN_AP_HGF"/>
    <property type="match status" value="1"/>
</dbReference>
<dbReference type="FunFam" id="2.40.20.10:FF:000009">
    <property type="entry name" value="Hepatocyte growth factor-like 1"/>
    <property type="match status" value="1"/>
</dbReference>
<dbReference type="SMART" id="SM00473">
    <property type="entry name" value="PAN_AP"/>
    <property type="match status" value="1"/>
</dbReference>
<keyword evidence="7 9" id="KW-1015">Disulfide bond</keyword>
<evidence type="ECO:0000256" key="5">
    <source>
        <dbReference type="ARBA" id="ARBA00022729"/>
    </source>
</evidence>
<comment type="similarity">
    <text evidence="8">Belongs to the peptidase S1 family. Plasminogen subfamily.</text>
</comment>
<feature type="domain" description="Kringle" evidence="11">
    <location>
        <begin position="299"/>
        <end position="378"/>
    </location>
</feature>
<dbReference type="FunFam" id="3.50.4.10:FF:000004">
    <property type="entry name" value="Hepatocyte growth factor-like 1"/>
    <property type="match status" value="1"/>
</dbReference>
<feature type="disulfide bond" evidence="9">
    <location>
        <begin position="321"/>
        <end position="360"/>
    </location>
</feature>
<organism evidence="14 15">
    <name type="scientific">Chelonia mydas</name>
    <name type="common">Green sea-turtle</name>
    <name type="synonym">Chelonia agassizi</name>
    <dbReference type="NCBI Taxonomy" id="8469"/>
    <lineage>
        <taxon>Eukaryota</taxon>
        <taxon>Metazoa</taxon>
        <taxon>Chordata</taxon>
        <taxon>Craniata</taxon>
        <taxon>Vertebrata</taxon>
        <taxon>Euteleostomi</taxon>
        <taxon>Archelosauria</taxon>
        <taxon>Testudinata</taxon>
        <taxon>Testudines</taxon>
        <taxon>Cryptodira</taxon>
        <taxon>Durocryptodira</taxon>
        <taxon>Americhelydia</taxon>
        <taxon>Chelonioidea</taxon>
        <taxon>Cheloniidae</taxon>
        <taxon>Chelonia</taxon>
    </lineage>
</organism>
<dbReference type="Proteomes" id="UP000031443">
    <property type="component" value="Unassembled WGS sequence"/>
</dbReference>
<keyword evidence="4 9" id="KW-0420">Kringle</keyword>
<evidence type="ECO:0000256" key="2">
    <source>
        <dbReference type="ARBA" id="ARBA00022525"/>
    </source>
</evidence>
<dbReference type="PROSITE" id="PS00021">
    <property type="entry name" value="KRINGLE_1"/>
    <property type="match status" value="3"/>
</dbReference>
<evidence type="ECO:0000256" key="8">
    <source>
        <dbReference type="PIRNR" id="PIRNR001152"/>
    </source>
</evidence>
<dbReference type="PIRSF" id="PIRSF001152">
    <property type="entry name" value="HGF_MST1"/>
    <property type="match status" value="1"/>
</dbReference>